<accession>A0A4U5P7G9</accession>
<reference evidence="2" key="1">
    <citation type="submission" date="2018-10" db="EMBL/GenBank/DDBJ databases">
        <title>Population genomic analysis revealed the cold adaptation of white poplar.</title>
        <authorList>
            <person name="Liu Y.-J."/>
        </authorList>
    </citation>
    <scope>NUCLEOTIDE SEQUENCE [LARGE SCALE GENOMIC DNA]</scope>
    <source>
        <strain evidence="2">PAL-ZL1</strain>
    </source>
</reference>
<dbReference type="AlphaFoldDB" id="A0A4U5P7G9"/>
<feature type="signal peptide" evidence="1">
    <location>
        <begin position="1"/>
        <end position="48"/>
    </location>
</feature>
<evidence type="ECO:0000256" key="1">
    <source>
        <dbReference type="SAM" id="SignalP"/>
    </source>
</evidence>
<name>A0A4U5P7G9_POPAL</name>
<comment type="caution">
    <text evidence="2">The sequence shown here is derived from an EMBL/GenBank/DDBJ whole genome shotgun (WGS) entry which is preliminary data.</text>
</comment>
<keyword evidence="1" id="KW-0732">Signal</keyword>
<evidence type="ECO:0000313" key="2">
    <source>
        <dbReference type="EMBL" id="TKR91851.1"/>
    </source>
</evidence>
<feature type="chain" id="PRO_5020890806" evidence="1">
    <location>
        <begin position="49"/>
        <end position="120"/>
    </location>
</feature>
<protein>
    <submittedName>
        <fullName evidence="2">Uncharacterized protein</fullName>
    </submittedName>
</protein>
<sequence>MEGGREGSIGGGGCRSVDGAAAGRRWRNGWRRGACLAVWLSWVLQSWGDRVCGAAVVGFSGGRSCRWSVGRRKMGKRAGAAVGYGEAELRETVLGMEVWWRWGLRVAEEKVEREDLWRGS</sequence>
<gene>
    <name evidence="2" type="ORF">D5086_0000219730</name>
</gene>
<organism evidence="2">
    <name type="scientific">Populus alba</name>
    <name type="common">White poplar</name>
    <dbReference type="NCBI Taxonomy" id="43335"/>
    <lineage>
        <taxon>Eukaryota</taxon>
        <taxon>Viridiplantae</taxon>
        <taxon>Streptophyta</taxon>
        <taxon>Embryophyta</taxon>
        <taxon>Tracheophyta</taxon>
        <taxon>Spermatophyta</taxon>
        <taxon>Magnoliopsida</taxon>
        <taxon>eudicotyledons</taxon>
        <taxon>Gunneridae</taxon>
        <taxon>Pentapetalae</taxon>
        <taxon>rosids</taxon>
        <taxon>fabids</taxon>
        <taxon>Malpighiales</taxon>
        <taxon>Salicaceae</taxon>
        <taxon>Saliceae</taxon>
        <taxon>Populus</taxon>
    </lineage>
</organism>
<dbReference type="EMBL" id="RCHU01000752">
    <property type="protein sequence ID" value="TKR91851.1"/>
    <property type="molecule type" value="Genomic_DNA"/>
</dbReference>
<proteinExistence type="predicted"/>